<keyword evidence="3" id="KW-1185">Reference proteome</keyword>
<protein>
    <submittedName>
        <fullName evidence="2">Uncharacterized protein</fullName>
    </submittedName>
</protein>
<dbReference type="OrthoDB" id="1435101at2759"/>
<feature type="compositionally biased region" description="Acidic residues" evidence="1">
    <location>
        <begin position="13"/>
        <end position="22"/>
    </location>
</feature>
<comment type="caution">
    <text evidence="2">The sequence shown here is derived from an EMBL/GenBank/DDBJ whole genome shotgun (WGS) entry which is preliminary data.</text>
</comment>
<accession>A0A834WIB4</accession>
<organism evidence="2 3">
    <name type="scientific">Senna tora</name>
    <dbReference type="NCBI Taxonomy" id="362788"/>
    <lineage>
        <taxon>Eukaryota</taxon>
        <taxon>Viridiplantae</taxon>
        <taxon>Streptophyta</taxon>
        <taxon>Embryophyta</taxon>
        <taxon>Tracheophyta</taxon>
        <taxon>Spermatophyta</taxon>
        <taxon>Magnoliopsida</taxon>
        <taxon>eudicotyledons</taxon>
        <taxon>Gunneridae</taxon>
        <taxon>Pentapetalae</taxon>
        <taxon>rosids</taxon>
        <taxon>fabids</taxon>
        <taxon>Fabales</taxon>
        <taxon>Fabaceae</taxon>
        <taxon>Caesalpinioideae</taxon>
        <taxon>Cassia clade</taxon>
        <taxon>Senna</taxon>
    </lineage>
</organism>
<dbReference type="EMBL" id="JAAIUW010000008">
    <property type="protein sequence ID" value="KAF7821868.1"/>
    <property type="molecule type" value="Genomic_DNA"/>
</dbReference>
<dbReference type="Proteomes" id="UP000634136">
    <property type="component" value="Unassembled WGS sequence"/>
</dbReference>
<reference evidence="2" key="1">
    <citation type="submission" date="2020-09" db="EMBL/GenBank/DDBJ databases">
        <title>Genome-Enabled Discovery of Anthraquinone Biosynthesis in Senna tora.</title>
        <authorList>
            <person name="Kang S.-H."/>
            <person name="Pandey R.P."/>
            <person name="Lee C.-M."/>
            <person name="Sim J.-S."/>
            <person name="Jeong J.-T."/>
            <person name="Choi B.-S."/>
            <person name="Jung M."/>
            <person name="Ginzburg D."/>
            <person name="Zhao K."/>
            <person name="Won S.Y."/>
            <person name="Oh T.-J."/>
            <person name="Yu Y."/>
            <person name="Kim N.-H."/>
            <person name="Lee O.R."/>
            <person name="Lee T.-H."/>
            <person name="Bashyal P."/>
            <person name="Kim T.-S."/>
            <person name="Lee W.-H."/>
            <person name="Kawkins C."/>
            <person name="Kim C.-K."/>
            <person name="Kim J.S."/>
            <person name="Ahn B.O."/>
            <person name="Rhee S.Y."/>
            <person name="Sohng J.K."/>
        </authorList>
    </citation>
    <scope>NUCLEOTIDE SEQUENCE</scope>
    <source>
        <tissue evidence="2">Leaf</tissue>
    </source>
</reference>
<dbReference type="AlphaFoldDB" id="A0A834WIB4"/>
<feature type="region of interest" description="Disordered" evidence="1">
    <location>
        <begin position="13"/>
        <end position="38"/>
    </location>
</feature>
<evidence type="ECO:0000256" key="1">
    <source>
        <dbReference type="SAM" id="MobiDB-lite"/>
    </source>
</evidence>
<evidence type="ECO:0000313" key="2">
    <source>
        <dbReference type="EMBL" id="KAF7821868.1"/>
    </source>
</evidence>
<name>A0A834WIB4_9FABA</name>
<evidence type="ECO:0000313" key="3">
    <source>
        <dbReference type="Proteomes" id="UP000634136"/>
    </source>
</evidence>
<proteinExistence type="predicted"/>
<gene>
    <name evidence="2" type="ORF">G2W53_027323</name>
</gene>
<sequence length="157" mass="17985">MDRNTREIDWIDSSDSDLSGEMEEVRNPNNIIDRPPPSPRPTRAPLIYVNHEHVNANRQFWVALLMVFSWEPNLVLGRVLLIEISIWVQLWDIPLEYQTLAVANQIASLMGAVRELLMKERSCGYNSDMSTFIDYAVDVAELVTSVTNVIGPENKWT</sequence>